<dbReference type="OrthoDB" id="2276345at2759"/>
<dbReference type="RefSeq" id="XP_018283716.1">
    <property type="nucleotide sequence ID" value="XM_018442653.1"/>
</dbReference>
<name>A0A167JBX7_PHYB8</name>
<feature type="transmembrane region" description="Helical" evidence="2">
    <location>
        <begin position="6"/>
        <end position="24"/>
    </location>
</feature>
<dbReference type="InParanoid" id="A0A167JBX7"/>
<accession>A0A167JBX7</accession>
<sequence length="332" mass="38347">MHPILLILIVTGIPLAVYFGFELYDSYTERQQQHQEQKEYDSYLQKYNEKLSATYHSSEDDDKDDKSDDDDDNEPLANTAWKRDFGNLRQRHSQSSMSILSQSSGEIFEMRKSIIERKKQLARDQAMLDQAERELDLRRDSLKYRGNNILGIQPEPKFESEFEHELELEPEHEHEHTDQFNQNQDRLFIRSASRESCQTIRPMLSQSEENPFEDPDWLSNTTHSPVISNHTFSLQQQSAVDIPISPLNMPALVISPAIDSQSSTPWSNVNDTTLQFPTLNSDTEDSWADLDRLNREHQRAESGGSDLTFNSFDHSGTPSYGVRSVSSEDYIH</sequence>
<keyword evidence="4" id="KW-1185">Reference proteome</keyword>
<keyword evidence="2" id="KW-0472">Membrane</keyword>
<reference evidence="4" key="1">
    <citation type="submission" date="2015-06" db="EMBL/GenBank/DDBJ databases">
        <title>Expansion of signal transduction pathways in fungi by whole-genome duplication.</title>
        <authorList>
            <consortium name="DOE Joint Genome Institute"/>
            <person name="Corrochano L.M."/>
            <person name="Kuo A."/>
            <person name="Marcet-Houben M."/>
            <person name="Polaino S."/>
            <person name="Salamov A."/>
            <person name="Villalobos J.M."/>
            <person name="Alvarez M.I."/>
            <person name="Avalos J."/>
            <person name="Benito E.P."/>
            <person name="Benoit I."/>
            <person name="Burger G."/>
            <person name="Camino L.P."/>
            <person name="Canovas D."/>
            <person name="Cerda-Olmedo E."/>
            <person name="Cheng J.-F."/>
            <person name="Dominguez A."/>
            <person name="Elias M."/>
            <person name="Eslava A.P."/>
            <person name="Glaser F."/>
            <person name="Grimwood J."/>
            <person name="Gutierrez G."/>
            <person name="Heitman J."/>
            <person name="Henrissat B."/>
            <person name="Iturriaga E.A."/>
            <person name="Lang B.F."/>
            <person name="Lavin J.L."/>
            <person name="Lee S."/>
            <person name="Li W."/>
            <person name="Lindquist E."/>
            <person name="Lopez-Garcia S."/>
            <person name="Luque E.M."/>
            <person name="Marcos A.T."/>
            <person name="Martin J."/>
            <person name="McCluskey K."/>
            <person name="Medina H.R."/>
            <person name="Miralles-Duran A."/>
            <person name="Miyazaki A."/>
            <person name="Munoz-Torres E."/>
            <person name="Oguiza J.A."/>
            <person name="Ohm R."/>
            <person name="Olmedo M."/>
            <person name="Orejas M."/>
            <person name="Ortiz-Castellanos L."/>
            <person name="Pisabarro A.G."/>
            <person name="Rodriguez-Romero J."/>
            <person name="Ruiz-Herrera J."/>
            <person name="Ruiz-Vazquez R."/>
            <person name="Sanz C."/>
            <person name="Schackwitz W."/>
            <person name="Schmutz J."/>
            <person name="Shahriari M."/>
            <person name="Shelest E."/>
            <person name="Silva-Franco F."/>
            <person name="Soanes D."/>
            <person name="Syed K."/>
            <person name="Tagua V.G."/>
            <person name="Talbot N.J."/>
            <person name="Thon M."/>
            <person name="De vries R.P."/>
            <person name="Wiebenga A."/>
            <person name="Yadav J.S."/>
            <person name="Braun E.L."/>
            <person name="Baker S."/>
            <person name="Garre V."/>
            <person name="Horwitz B."/>
            <person name="Torres-Martinez S."/>
            <person name="Idnurm A."/>
            <person name="Herrera-Estrella A."/>
            <person name="Gabaldon T."/>
            <person name="Grigoriev I.V."/>
        </authorList>
    </citation>
    <scope>NUCLEOTIDE SEQUENCE [LARGE SCALE GENOMIC DNA]</scope>
    <source>
        <strain evidence="4">NRRL 1555(-)</strain>
    </source>
</reference>
<dbReference type="EMBL" id="KV441008">
    <property type="protein sequence ID" value="OAD65676.1"/>
    <property type="molecule type" value="Genomic_DNA"/>
</dbReference>
<dbReference type="GeneID" id="29003559"/>
<gene>
    <name evidence="3" type="ORF">PHYBLDRAFT_72410</name>
</gene>
<evidence type="ECO:0000313" key="3">
    <source>
        <dbReference type="EMBL" id="OAD65676.1"/>
    </source>
</evidence>
<organism evidence="3 4">
    <name type="scientific">Phycomyces blakesleeanus (strain ATCC 8743b / DSM 1359 / FGSC 10004 / NBRC 33097 / NRRL 1555)</name>
    <dbReference type="NCBI Taxonomy" id="763407"/>
    <lineage>
        <taxon>Eukaryota</taxon>
        <taxon>Fungi</taxon>
        <taxon>Fungi incertae sedis</taxon>
        <taxon>Mucoromycota</taxon>
        <taxon>Mucoromycotina</taxon>
        <taxon>Mucoromycetes</taxon>
        <taxon>Mucorales</taxon>
        <taxon>Phycomycetaceae</taxon>
        <taxon>Phycomyces</taxon>
    </lineage>
</organism>
<protein>
    <submittedName>
        <fullName evidence="3">Uncharacterized protein</fullName>
    </submittedName>
</protein>
<evidence type="ECO:0000313" key="4">
    <source>
        <dbReference type="Proteomes" id="UP000077315"/>
    </source>
</evidence>
<dbReference type="AlphaFoldDB" id="A0A167JBX7"/>
<evidence type="ECO:0000256" key="2">
    <source>
        <dbReference type="SAM" id="Phobius"/>
    </source>
</evidence>
<evidence type="ECO:0000256" key="1">
    <source>
        <dbReference type="SAM" id="MobiDB-lite"/>
    </source>
</evidence>
<feature type="compositionally biased region" description="Acidic residues" evidence="1">
    <location>
        <begin position="59"/>
        <end position="74"/>
    </location>
</feature>
<dbReference type="Proteomes" id="UP000077315">
    <property type="component" value="Unassembled WGS sequence"/>
</dbReference>
<keyword evidence="2" id="KW-0812">Transmembrane</keyword>
<proteinExistence type="predicted"/>
<dbReference type="VEuPathDB" id="FungiDB:PHYBLDRAFT_72410"/>
<keyword evidence="2" id="KW-1133">Transmembrane helix</keyword>
<feature type="region of interest" description="Disordered" evidence="1">
    <location>
        <begin position="54"/>
        <end position="102"/>
    </location>
</feature>
<feature type="compositionally biased region" description="Low complexity" evidence="1">
    <location>
        <begin position="93"/>
        <end position="102"/>
    </location>
</feature>